<keyword evidence="5" id="KW-1185">Reference proteome</keyword>
<dbReference type="RefSeq" id="WP_015617772.1">
    <property type="nucleotide sequence ID" value="NC_021182.1"/>
</dbReference>
<dbReference type="KEGG" id="cpas:Clopa_4823"/>
<dbReference type="HOGENOM" id="CLU_029425_2_4_9"/>
<dbReference type="InterPro" id="IPR016047">
    <property type="entry name" value="M23ase_b-sheet_dom"/>
</dbReference>
<proteinExistence type="predicted"/>
<dbReference type="InterPro" id="IPR011055">
    <property type="entry name" value="Dup_hybrid_motif"/>
</dbReference>
<feature type="transmembrane region" description="Helical" evidence="2">
    <location>
        <begin position="9"/>
        <end position="28"/>
    </location>
</feature>
<dbReference type="EMBL" id="CP003261">
    <property type="protein sequence ID" value="AGK99506.1"/>
    <property type="molecule type" value="Genomic_DNA"/>
</dbReference>
<evidence type="ECO:0000256" key="2">
    <source>
        <dbReference type="SAM" id="Phobius"/>
    </source>
</evidence>
<feature type="compositionally biased region" description="Polar residues" evidence="1">
    <location>
        <begin position="108"/>
        <end position="121"/>
    </location>
</feature>
<dbReference type="STRING" id="86416.Clopa_4823"/>
<dbReference type="PATRIC" id="fig|86416.3.peg.4816"/>
<dbReference type="CDD" id="cd12797">
    <property type="entry name" value="M23_peptidase"/>
    <property type="match status" value="1"/>
</dbReference>
<evidence type="ECO:0000256" key="1">
    <source>
        <dbReference type="SAM" id="MobiDB-lite"/>
    </source>
</evidence>
<dbReference type="eggNOG" id="COG4942">
    <property type="taxonomic scope" value="Bacteria"/>
</dbReference>
<dbReference type="AlphaFoldDB" id="R4KCW3"/>
<dbReference type="Gene3D" id="2.70.70.10">
    <property type="entry name" value="Glucose Permease (Domain IIA)"/>
    <property type="match status" value="1"/>
</dbReference>
<keyword evidence="2" id="KW-0472">Membrane</keyword>
<dbReference type="GO" id="GO:0004222">
    <property type="term" value="F:metalloendopeptidase activity"/>
    <property type="evidence" value="ECO:0007669"/>
    <property type="project" value="TreeGrafter"/>
</dbReference>
<accession>R4KCW3</accession>
<dbReference type="SUPFAM" id="SSF51261">
    <property type="entry name" value="Duplicated hybrid motif"/>
    <property type="match status" value="1"/>
</dbReference>
<reference evidence="4 5" key="1">
    <citation type="submission" date="2012-01" db="EMBL/GenBank/DDBJ databases">
        <title>Complete sequence of chromosome of Clostridium pasteurianum BC1.</title>
        <authorList>
            <consortium name="US DOE Joint Genome Institute"/>
            <person name="Lucas S."/>
            <person name="Han J."/>
            <person name="Lapidus A."/>
            <person name="Cheng J.-F."/>
            <person name="Goodwin L."/>
            <person name="Pitluck S."/>
            <person name="Peters L."/>
            <person name="Mikhailova N."/>
            <person name="Teshima H."/>
            <person name="Detter J.C."/>
            <person name="Han C."/>
            <person name="Tapia R."/>
            <person name="Land M."/>
            <person name="Hauser L."/>
            <person name="Kyrpides N."/>
            <person name="Ivanova N."/>
            <person name="Pagani I."/>
            <person name="Dunn J."/>
            <person name="Taghavi S."/>
            <person name="Francis A."/>
            <person name="van der Lelie D."/>
            <person name="Woyke T."/>
        </authorList>
    </citation>
    <scope>NUCLEOTIDE SEQUENCE [LARGE SCALE GENOMIC DNA]</scope>
    <source>
        <strain evidence="4 5">BC1</strain>
    </source>
</reference>
<dbReference type="Proteomes" id="UP000013523">
    <property type="component" value="Chromosome"/>
</dbReference>
<feature type="region of interest" description="Disordered" evidence="1">
    <location>
        <begin position="52"/>
        <end position="121"/>
    </location>
</feature>
<keyword evidence="2" id="KW-1133">Transmembrane helix</keyword>
<feature type="compositionally biased region" description="Basic and acidic residues" evidence="1">
    <location>
        <begin position="62"/>
        <end position="107"/>
    </location>
</feature>
<dbReference type="PANTHER" id="PTHR21666:SF270">
    <property type="entry name" value="MUREIN HYDROLASE ACTIVATOR ENVC"/>
    <property type="match status" value="1"/>
</dbReference>
<name>R4KCW3_CLOPA</name>
<dbReference type="InterPro" id="IPR050570">
    <property type="entry name" value="Cell_wall_metabolism_enzyme"/>
</dbReference>
<evidence type="ECO:0000313" key="5">
    <source>
        <dbReference type="Proteomes" id="UP000013523"/>
    </source>
</evidence>
<evidence type="ECO:0000259" key="3">
    <source>
        <dbReference type="Pfam" id="PF01551"/>
    </source>
</evidence>
<dbReference type="Pfam" id="PF01551">
    <property type="entry name" value="Peptidase_M23"/>
    <property type="match status" value="1"/>
</dbReference>
<dbReference type="PANTHER" id="PTHR21666">
    <property type="entry name" value="PEPTIDASE-RELATED"/>
    <property type="match status" value="1"/>
</dbReference>
<feature type="domain" description="M23ase beta-sheet core" evidence="3">
    <location>
        <begin position="180"/>
        <end position="274"/>
    </location>
</feature>
<organism evidence="4 5">
    <name type="scientific">Clostridium pasteurianum BC1</name>
    <dbReference type="NCBI Taxonomy" id="86416"/>
    <lineage>
        <taxon>Bacteria</taxon>
        <taxon>Bacillati</taxon>
        <taxon>Bacillota</taxon>
        <taxon>Clostridia</taxon>
        <taxon>Eubacteriales</taxon>
        <taxon>Clostridiaceae</taxon>
        <taxon>Clostridium</taxon>
    </lineage>
</organism>
<gene>
    <name evidence="4" type="ORF">Clopa_4823</name>
</gene>
<keyword evidence="2" id="KW-0812">Transmembrane</keyword>
<dbReference type="OrthoDB" id="9809488at2"/>
<protein>
    <submittedName>
        <fullName evidence="4">Metalloendopeptidase-like membrane protein</fullName>
    </submittedName>
</protein>
<feature type="compositionally biased region" description="Polar residues" evidence="1">
    <location>
        <begin position="52"/>
        <end position="61"/>
    </location>
</feature>
<evidence type="ECO:0000313" key="4">
    <source>
        <dbReference type="EMBL" id="AGK99506.1"/>
    </source>
</evidence>
<sequence>MKLKNKHRTVVKGLILIISTISFCVFSYCRTMAFENTTNVSFNQVEKTNNISTEKNSSAKNINDKNKSTSKNEKEIPKDNIEAAKESKVKEITKVSNSDKAKAKSESKPTPTNVKGNTKSAAKVSVNNIKGQEVAVSSHEVAGNNRQQAALLVLPANGRISSFFGYRKVKLNDGTVEAGIHEGIDIAVPLGTKIGAAMSGEVEFVGVQEGYGNVIILRHAGGLETVYAHCSKIEVNKGDKVNTGDEIGKAGSTGRSTGPHIHFEVRLNGTAVDPFKYLNNNVVHR</sequence>